<evidence type="ECO:0000313" key="4">
    <source>
        <dbReference type="Proteomes" id="UP001595891"/>
    </source>
</evidence>
<proteinExistence type="predicted"/>
<name>A0ABV9EQ78_9ACTN</name>
<reference evidence="4" key="1">
    <citation type="journal article" date="2019" name="Int. J. Syst. Evol. Microbiol.">
        <title>The Global Catalogue of Microorganisms (GCM) 10K type strain sequencing project: providing services to taxonomists for standard genome sequencing and annotation.</title>
        <authorList>
            <consortium name="The Broad Institute Genomics Platform"/>
            <consortium name="The Broad Institute Genome Sequencing Center for Infectious Disease"/>
            <person name="Wu L."/>
            <person name="Ma J."/>
        </authorList>
    </citation>
    <scope>NUCLEOTIDE SEQUENCE [LARGE SCALE GENOMIC DNA]</scope>
    <source>
        <strain evidence="4">CCUG 49560</strain>
    </source>
</reference>
<dbReference type="Pfam" id="PF02861">
    <property type="entry name" value="Clp_N"/>
    <property type="match status" value="1"/>
</dbReference>
<gene>
    <name evidence="3" type="ORF">ACFO8L_29035</name>
</gene>
<dbReference type="SUPFAM" id="SSF81923">
    <property type="entry name" value="Double Clp-N motif"/>
    <property type="match status" value="1"/>
</dbReference>
<organism evidence="3 4">
    <name type="scientific">Sphaerisporangium corydalis</name>
    <dbReference type="NCBI Taxonomy" id="1441875"/>
    <lineage>
        <taxon>Bacteria</taxon>
        <taxon>Bacillati</taxon>
        <taxon>Actinomycetota</taxon>
        <taxon>Actinomycetes</taxon>
        <taxon>Streptosporangiales</taxon>
        <taxon>Streptosporangiaceae</taxon>
        <taxon>Sphaerisporangium</taxon>
    </lineage>
</organism>
<keyword evidence="3" id="KW-0645">Protease</keyword>
<protein>
    <submittedName>
        <fullName evidence="3">Clp protease N-terminal domain-containing protein</fullName>
    </submittedName>
</protein>
<feature type="domain" description="Clp R" evidence="2">
    <location>
        <begin position="2"/>
        <end position="160"/>
    </location>
</feature>
<evidence type="ECO:0000313" key="3">
    <source>
        <dbReference type="EMBL" id="MFC4590169.1"/>
    </source>
</evidence>
<keyword evidence="4" id="KW-1185">Reference proteome</keyword>
<dbReference type="GO" id="GO:0006508">
    <property type="term" value="P:proteolysis"/>
    <property type="evidence" value="ECO:0007669"/>
    <property type="project" value="UniProtKB-KW"/>
</dbReference>
<accession>A0ABV9EQ78</accession>
<dbReference type="RefSeq" id="WP_262843147.1">
    <property type="nucleotide sequence ID" value="NZ_JANZYP010000016.1"/>
</dbReference>
<evidence type="ECO:0000256" key="1">
    <source>
        <dbReference type="PROSITE-ProRule" id="PRU01251"/>
    </source>
</evidence>
<dbReference type="EMBL" id="JBHSFN010000021">
    <property type="protein sequence ID" value="MFC4590169.1"/>
    <property type="molecule type" value="Genomic_DNA"/>
</dbReference>
<dbReference type="InterPro" id="IPR004176">
    <property type="entry name" value="Clp_R_N"/>
</dbReference>
<dbReference type="PROSITE" id="PS51903">
    <property type="entry name" value="CLP_R"/>
    <property type="match status" value="1"/>
</dbReference>
<dbReference type="InterPro" id="IPR036628">
    <property type="entry name" value="Clp_N_dom_sf"/>
</dbReference>
<keyword evidence="3" id="KW-0378">Hydrolase</keyword>
<dbReference type="Proteomes" id="UP001595891">
    <property type="component" value="Unassembled WGS sequence"/>
</dbReference>
<evidence type="ECO:0000259" key="2">
    <source>
        <dbReference type="PROSITE" id="PS51903"/>
    </source>
</evidence>
<dbReference type="GO" id="GO:0008233">
    <property type="term" value="F:peptidase activity"/>
    <property type="evidence" value="ECO:0007669"/>
    <property type="project" value="UniProtKB-KW"/>
</dbReference>
<comment type="caution">
    <text evidence="3">The sequence shown here is derived from an EMBL/GenBank/DDBJ whole genome shotgun (WGS) entry which is preliminary data.</text>
</comment>
<sequence>MLERFTARSPFATVVEAALEEARRRGDRRLGTEHLLLGLLHDPHSAPARAIGVDLAAGREALESLDRAALASIGIDVGALHPLAPVPPRRHPPLTLSALSSSARTALDRAVKATRVTTRHLGPEHLLLALLDCRPPDPVAELMSHLAIDPAAVRERVGQG</sequence>
<dbReference type="Gene3D" id="1.10.1780.10">
    <property type="entry name" value="Clp, N-terminal domain"/>
    <property type="match status" value="1"/>
</dbReference>
<keyword evidence="1" id="KW-0677">Repeat</keyword>